<dbReference type="EMBL" id="NASZ01000052">
    <property type="protein sequence ID" value="MBD0726719.1"/>
    <property type="molecule type" value="Genomic_DNA"/>
</dbReference>
<evidence type="ECO:0000313" key="4">
    <source>
        <dbReference type="Proteomes" id="UP000661715"/>
    </source>
</evidence>
<keyword evidence="4" id="KW-1185">Reference proteome</keyword>
<feature type="domain" description="HYR" evidence="2">
    <location>
        <begin position="1"/>
        <end position="38"/>
    </location>
</feature>
<dbReference type="PROSITE" id="PS50825">
    <property type="entry name" value="HYR"/>
    <property type="match status" value="2"/>
</dbReference>
<sequence length="450" mass="45191">GTSLAGVVFDKGVTTVTWSASDGVNTAVNCSFTVTVTDNQAPSINCPVATNANRNTNATLCTYTAVGNEFNATATDNCAVTSLTYSLSGDTTGSGTSLAGVVFDKGVTTVTWSASDGVNTAVNCSFTVTVSDNQAPIINCPIATNANRNTNAALCTYTAVGNEFNATATDNCAVTSLTYSLSGATTGSGTSLAGVVFDKGGTTVTWSASDGVNTAVNCSFTVTVTDNQAPIINCPVATNANRNTNGALCSYTAVGTEFNATATDNCAVTSLTYTLSGDTTGSGTSLTGVVFNKGITTVTWSASDGVNTAVNCSFTVTVSDIENPILTPEANQNVTLNTNCSVTIPNLVDGSTATDNCSVVTISQSPAAGTSQAAVHDGTINVTVTATDAAGNIDSKTVVLTAKDTTNPILTPEANQGVTLNVSCSVTIPNLVDGSTTTDNCAGVTISQSP</sequence>
<feature type="non-terminal residue" evidence="3">
    <location>
        <position position="450"/>
    </location>
</feature>
<evidence type="ECO:0000313" key="3">
    <source>
        <dbReference type="EMBL" id="MBD0726719.1"/>
    </source>
</evidence>
<dbReference type="InterPro" id="IPR003410">
    <property type="entry name" value="HYR_dom"/>
</dbReference>
<feature type="non-terminal residue" evidence="3">
    <location>
        <position position="1"/>
    </location>
</feature>
<gene>
    <name evidence="3" type="ORF">B6A10_16240</name>
</gene>
<protein>
    <recommendedName>
        <fullName evidence="2">HYR domain-containing protein</fullName>
    </recommendedName>
</protein>
<dbReference type="Proteomes" id="UP000661715">
    <property type="component" value="Unassembled WGS sequence"/>
</dbReference>
<feature type="domain" description="HYR" evidence="2">
    <location>
        <begin position="131"/>
        <end position="226"/>
    </location>
</feature>
<dbReference type="PANTHER" id="PTHR24273">
    <property type="entry name" value="FI04643P-RELATED"/>
    <property type="match status" value="1"/>
</dbReference>
<reference evidence="3 4" key="1">
    <citation type="journal article" date="2020" name="Microbiol. Res.">
        <title>Flavobacterium pokkalii sp. nov., a novel plant growth promoting native rhizobacteria isolated from pokkali rice grown in coastal saline affected agricultural regions of southern India, Kerala.</title>
        <authorList>
            <person name="Menon R.R."/>
            <person name="Kumari S."/>
            <person name="Viver T."/>
            <person name="Rameshkumar N."/>
        </authorList>
    </citation>
    <scope>NUCLEOTIDE SEQUENCE [LARGE SCALE GENOMIC DNA]</scope>
    <source>
        <strain evidence="3 4">L1I52</strain>
    </source>
</reference>
<comment type="caution">
    <text evidence="3">The sequence shown here is derived from an EMBL/GenBank/DDBJ whole genome shotgun (WGS) entry which is preliminary data.</text>
</comment>
<organism evidence="3 4">
    <name type="scientific">Flavobacterium pokkalii</name>
    <dbReference type="NCBI Taxonomy" id="1940408"/>
    <lineage>
        <taxon>Bacteria</taxon>
        <taxon>Pseudomonadati</taxon>
        <taxon>Bacteroidota</taxon>
        <taxon>Flavobacteriia</taxon>
        <taxon>Flavobacteriales</taxon>
        <taxon>Flavobacteriaceae</taxon>
        <taxon>Flavobacterium</taxon>
    </lineage>
</organism>
<keyword evidence="1" id="KW-0677">Repeat</keyword>
<evidence type="ECO:0000256" key="1">
    <source>
        <dbReference type="ARBA" id="ARBA00022737"/>
    </source>
</evidence>
<name>A0ABR7UUW5_9FLAO</name>
<evidence type="ECO:0000259" key="2">
    <source>
        <dbReference type="PROSITE" id="PS50825"/>
    </source>
</evidence>
<accession>A0ABR7UUW5</accession>
<dbReference type="PANTHER" id="PTHR24273:SF32">
    <property type="entry name" value="HYALIN"/>
    <property type="match status" value="1"/>
</dbReference>
<proteinExistence type="predicted"/>